<dbReference type="RefSeq" id="WP_319983516.1">
    <property type="nucleotide sequence ID" value="NZ_JAXAVV010000003.1"/>
</dbReference>
<comment type="caution">
    <text evidence="3">The sequence shown here is derived from an EMBL/GenBank/DDBJ whole genome shotgun (WGS) entry which is preliminary data.</text>
</comment>
<dbReference type="GO" id="GO:0016757">
    <property type="term" value="F:glycosyltransferase activity"/>
    <property type="evidence" value="ECO:0007669"/>
    <property type="project" value="UniProtKB-KW"/>
</dbReference>
<dbReference type="Pfam" id="PF13489">
    <property type="entry name" value="Methyltransf_23"/>
    <property type="match status" value="1"/>
</dbReference>
<reference evidence="3 4" key="2">
    <citation type="submission" date="2023-11" db="EMBL/GenBank/DDBJ databases">
        <authorList>
            <person name="Lara A.C."/>
            <person name="Chronakova A."/>
        </authorList>
    </citation>
    <scope>NUCLEOTIDE SEQUENCE [LARGE SCALE GENOMIC DNA]</scope>
    <source>
        <strain evidence="3 4">BCCO 10_0798</strain>
    </source>
</reference>
<dbReference type="Pfam" id="PF00535">
    <property type="entry name" value="Glycos_transf_2"/>
    <property type="match status" value="1"/>
</dbReference>
<evidence type="ECO:0000313" key="4">
    <source>
        <dbReference type="Proteomes" id="UP001271792"/>
    </source>
</evidence>
<dbReference type="CDD" id="cd02440">
    <property type="entry name" value="AdoMet_MTases"/>
    <property type="match status" value="1"/>
</dbReference>
<reference evidence="3 4" key="1">
    <citation type="submission" date="2023-11" db="EMBL/GenBank/DDBJ databases">
        <title>Lentzea sokolovensis, sp. nov., Lentzea kristufkii, sp. nov., and Lentzea miocenensis, sp. nov., rare actinobacteria from Sokolov Coal Basin, Miocene lacustrine sediment, Czech Republic.</title>
        <authorList>
            <person name="Lara A."/>
            <person name="Kotroba L."/>
            <person name="Nouioui I."/>
            <person name="Neumann-Schaal M."/>
            <person name="Mast Y."/>
            <person name="Chronakova A."/>
        </authorList>
    </citation>
    <scope>NUCLEOTIDE SEQUENCE [LARGE SCALE GENOMIC DNA]</scope>
    <source>
        <strain evidence="3 4">BCCO 10_0798</strain>
    </source>
</reference>
<accession>A0ABU4TMH8</accession>
<keyword evidence="1" id="KW-0175">Coiled coil</keyword>
<gene>
    <name evidence="3" type="ORF">SK571_08835</name>
</gene>
<dbReference type="EMBL" id="JAXAVV010000003">
    <property type="protein sequence ID" value="MDX8049481.1"/>
    <property type="molecule type" value="Genomic_DNA"/>
</dbReference>
<protein>
    <submittedName>
        <fullName evidence="3">Glycosyltransferase</fullName>
        <ecNumber evidence="3">2.4.-.-</ecNumber>
    </submittedName>
</protein>
<feature type="coiled-coil region" evidence="1">
    <location>
        <begin position="553"/>
        <end position="640"/>
    </location>
</feature>
<dbReference type="InterPro" id="IPR029044">
    <property type="entry name" value="Nucleotide-diphossugar_trans"/>
</dbReference>
<dbReference type="SUPFAM" id="SSF53448">
    <property type="entry name" value="Nucleotide-diphospho-sugar transferases"/>
    <property type="match status" value="1"/>
</dbReference>
<evidence type="ECO:0000313" key="3">
    <source>
        <dbReference type="EMBL" id="MDX8049481.1"/>
    </source>
</evidence>
<dbReference type="PANTHER" id="PTHR43861">
    <property type="entry name" value="TRANS-ACONITATE 2-METHYLTRANSFERASE-RELATED"/>
    <property type="match status" value="1"/>
</dbReference>
<proteinExistence type="predicted"/>
<sequence>MSNDVVDYADGAEDAVLERLRAAADVSAGSAELATNLGGSWELSYHFSPQRLGLLAPLDIRPGQRVLDVGCGSGVLSRAMGEAGAEVVGVEGVPLRAAAARERCRDLPGVRIVDSPAVELSKHGTFDLAMVCGVLEYCDPEQLLGDVAEALDTDGALVLAIENQLGLGYLLGRAEDHRGKSWVGPAGYPGSGARTWSRQRLGELLSAAGFTAQRWLAPYPDYKIPRIVVDASLHERPDAPELLDKLVRDPLQGAFGGTVGAVAGRLPHRLAVADGFGMAVSPSFLVIAARTQESVDRTMRPGLAWMVNNGRLPQWRRSRTLTGDLDLVMADGRESAAGWLRQVLVERDPVLPGVALDSLLLDALADNDLTGLRDLLERWRQYCTVDARPATGADVRHPFLPGREGVAVLPPDCLDVHPGNFIVADHGTYHRIDLEWQAESGVDSELALVRALLEFAREVHRSGAAHPWPAEWSIRRLTEELTALAALPAPRWDDLLPAEATLQELVSGTPADEVLAALRSELDVPGRPRLWEGPALTELQDAAASVPHLHAQAAELNARAVELTEQLHERGEELEKLHEQSNSAAAALREEIGRLDDLVGNSLMELADTDARLSEQTALAERLAQENAELRARLDKLDSSSIVHIGRDYVWPAARAVRGTRDLLLGRGGEETDAVLRRLGPIAPLVGGRVREVSKHQRAERMRYEVAVPADEVVVGRGQVVELEGTAVHEDLPVHAVAVRADGRTWPGTTGHPGNGIRLRVPVRARTSPGSIALELLVTLADGTVFRGDLPPLRARPQSTVERVEAVWPATGPKVAICLATYNPPRHHFAAQLDTIRAQTHQNWVCVISDDNSDEAGRATLHDVVGDDPRFVVVEHDRNAGFYGNFERALQIVPADAEFVALSDQDDLWDADKIETLLAEFADPSVQLAYADMRLVDDNDRVIAESVWTGRSRQNTDLEQLLLLNTVTGAASMVRADVLAERMLPLPPSTPASYHDQWLAACALSIGRIAFVDRALHSYRQHGANVTGWQVPRLADGLPGLKGLARYALGLDQDSLAHKQPELDHIVEHETRRIAQFATVLLMRNHDLMSPEAVQQISRLTTAERRLWPLVRLALEGDRPDTAGAERRLLAAALLRRAQR</sequence>
<organism evidence="3 4">
    <name type="scientific">Lentzea kristufekii</name>
    <dbReference type="NCBI Taxonomy" id="3095430"/>
    <lineage>
        <taxon>Bacteria</taxon>
        <taxon>Bacillati</taxon>
        <taxon>Actinomycetota</taxon>
        <taxon>Actinomycetes</taxon>
        <taxon>Pseudonocardiales</taxon>
        <taxon>Pseudonocardiaceae</taxon>
        <taxon>Lentzea</taxon>
    </lineage>
</organism>
<dbReference type="Gene3D" id="3.90.550.10">
    <property type="entry name" value="Spore Coat Polysaccharide Biosynthesis Protein SpsA, Chain A"/>
    <property type="match status" value="1"/>
</dbReference>
<keyword evidence="4" id="KW-1185">Reference proteome</keyword>
<evidence type="ECO:0000259" key="2">
    <source>
        <dbReference type="Pfam" id="PF00535"/>
    </source>
</evidence>
<feature type="domain" description="Glycosyltransferase 2-like" evidence="2">
    <location>
        <begin position="817"/>
        <end position="980"/>
    </location>
</feature>
<dbReference type="InterPro" id="IPR029063">
    <property type="entry name" value="SAM-dependent_MTases_sf"/>
</dbReference>
<dbReference type="Proteomes" id="UP001271792">
    <property type="component" value="Unassembled WGS sequence"/>
</dbReference>
<keyword evidence="3" id="KW-0808">Transferase</keyword>
<dbReference type="EC" id="2.4.-.-" evidence="3"/>
<evidence type="ECO:0000256" key="1">
    <source>
        <dbReference type="SAM" id="Coils"/>
    </source>
</evidence>
<keyword evidence="3" id="KW-0328">Glycosyltransferase</keyword>
<dbReference type="SUPFAM" id="SSF53335">
    <property type="entry name" value="S-adenosyl-L-methionine-dependent methyltransferases"/>
    <property type="match status" value="1"/>
</dbReference>
<name>A0ABU4TMH8_9PSEU</name>
<dbReference type="Gene3D" id="3.40.50.150">
    <property type="entry name" value="Vaccinia Virus protein VP39"/>
    <property type="match status" value="1"/>
</dbReference>
<dbReference type="InterPro" id="IPR001173">
    <property type="entry name" value="Glyco_trans_2-like"/>
</dbReference>